<dbReference type="Proteomes" id="UP000002282">
    <property type="component" value="Chromosome 2L"/>
</dbReference>
<evidence type="ECO:0000313" key="5">
    <source>
        <dbReference type="Proteomes" id="UP000002282"/>
    </source>
</evidence>
<dbReference type="EMBL" id="CM000157">
    <property type="protein sequence ID" value="EDW87570.1"/>
    <property type="molecule type" value="Genomic_DNA"/>
</dbReference>
<dbReference type="OrthoDB" id="4473401at2759"/>
<dbReference type="CDD" id="cd22634">
    <property type="entry name" value="Kunitz_SCI-I-like"/>
    <property type="match status" value="1"/>
</dbReference>
<dbReference type="PRINTS" id="PR00759">
    <property type="entry name" value="BASICPTASE"/>
</dbReference>
<sequence length="106" mass="11706">MLDMHCVAYQSSTGVWFKMKYIAFVAIAILLSLSRSRCWVDAKPEMCQQPSAMAGMAQDGAACLAYMPVWTYDASKNACTEFMFGGCGGNSNQFSNQRECEKACKD</sequence>
<reference evidence="4 5" key="1">
    <citation type="journal article" date="2007" name="Nature">
        <title>Evolution of genes and genomes on the Drosophila phylogeny.</title>
        <authorList>
            <consortium name="Drosophila 12 Genomes Consortium"/>
            <person name="Clark A.G."/>
            <person name="Eisen M.B."/>
            <person name="Smith D.R."/>
            <person name="Bergman C.M."/>
            <person name="Oliver B."/>
            <person name="Markow T.A."/>
            <person name="Kaufman T.C."/>
            <person name="Kellis M."/>
            <person name="Gelbart W."/>
            <person name="Iyer V.N."/>
            <person name="Pollard D.A."/>
            <person name="Sackton T.B."/>
            <person name="Larracuente A.M."/>
            <person name="Singh N.D."/>
            <person name="Abad J.P."/>
            <person name="Abt D.N."/>
            <person name="Adryan B."/>
            <person name="Aguade M."/>
            <person name="Akashi H."/>
            <person name="Anderson W.W."/>
            <person name="Aquadro C.F."/>
            <person name="Ardell D.H."/>
            <person name="Arguello R."/>
            <person name="Artieri C.G."/>
            <person name="Barbash D.A."/>
            <person name="Barker D."/>
            <person name="Barsanti P."/>
            <person name="Batterham P."/>
            <person name="Batzoglou S."/>
            <person name="Begun D."/>
            <person name="Bhutkar A."/>
            <person name="Blanco E."/>
            <person name="Bosak S.A."/>
            <person name="Bradley R.K."/>
            <person name="Brand A.D."/>
            <person name="Brent M.R."/>
            <person name="Brooks A.N."/>
            <person name="Brown R.H."/>
            <person name="Butlin R.K."/>
            <person name="Caggese C."/>
            <person name="Calvi B.R."/>
            <person name="Bernardo de Carvalho A."/>
            <person name="Caspi A."/>
            <person name="Castrezana S."/>
            <person name="Celniker S.E."/>
            <person name="Chang J.L."/>
            <person name="Chapple C."/>
            <person name="Chatterji S."/>
            <person name="Chinwalla A."/>
            <person name="Civetta A."/>
            <person name="Clifton S.W."/>
            <person name="Comeron J.M."/>
            <person name="Costello J.C."/>
            <person name="Coyne J.A."/>
            <person name="Daub J."/>
            <person name="David R.G."/>
            <person name="Delcher A.L."/>
            <person name="Delehaunty K."/>
            <person name="Do C.B."/>
            <person name="Ebling H."/>
            <person name="Edwards K."/>
            <person name="Eickbush T."/>
            <person name="Evans J.D."/>
            <person name="Filipski A."/>
            <person name="Findeiss S."/>
            <person name="Freyhult E."/>
            <person name="Fulton L."/>
            <person name="Fulton R."/>
            <person name="Garcia A.C."/>
            <person name="Gardiner A."/>
            <person name="Garfield D.A."/>
            <person name="Garvin B.E."/>
            <person name="Gibson G."/>
            <person name="Gilbert D."/>
            <person name="Gnerre S."/>
            <person name="Godfrey J."/>
            <person name="Good R."/>
            <person name="Gotea V."/>
            <person name="Gravely B."/>
            <person name="Greenberg A.J."/>
            <person name="Griffiths-Jones S."/>
            <person name="Gross S."/>
            <person name="Guigo R."/>
            <person name="Gustafson E.A."/>
            <person name="Haerty W."/>
            <person name="Hahn M.W."/>
            <person name="Halligan D.L."/>
            <person name="Halpern A.L."/>
            <person name="Halter G.M."/>
            <person name="Han M.V."/>
            <person name="Heger A."/>
            <person name="Hillier L."/>
            <person name="Hinrichs A.S."/>
            <person name="Holmes I."/>
            <person name="Hoskins R.A."/>
            <person name="Hubisz M.J."/>
            <person name="Hultmark D."/>
            <person name="Huntley M.A."/>
            <person name="Jaffe D.B."/>
            <person name="Jagadeeshan S."/>
            <person name="Jeck W.R."/>
            <person name="Johnson J."/>
            <person name="Jones C.D."/>
            <person name="Jordan W.C."/>
            <person name="Karpen G.H."/>
            <person name="Kataoka E."/>
            <person name="Keightley P.D."/>
            <person name="Kheradpour P."/>
            <person name="Kirkness E.F."/>
            <person name="Koerich L.B."/>
            <person name="Kristiansen K."/>
            <person name="Kudrna D."/>
            <person name="Kulathinal R.J."/>
            <person name="Kumar S."/>
            <person name="Kwok R."/>
            <person name="Lander E."/>
            <person name="Langley C.H."/>
            <person name="Lapoint R."/>
            <person name="Lazzaro B.P."/>
            <person name="Lee S.J."/>
            <person name="Levesque L."/>
            <person name="Li R."/>
            <person name="Lin C.F."/>
            <person name="Lin M.F."/>
            <person name="Lindblad-Toh K."/>
            <person name="Llopart A."/>
            <person name="Long M."/>
            <person name="Low L."/>
            <person name="Lozovsky E."/>
            <person name="Lu J."/>
            <person name="Luo M."/>
            <person name="Machado C.A."/>
            <person name="Makalowski W."/>
            <person name="Marzo M."/>
            <person name="Matsuda M."/>
            <person name="Matzkin L."/>
            <person name="McAllister B."/>
            <person name="McBride C.S."/>
            <person name="McKernan B."/>
            <person name="McKernan K."/>
            <person name="Mendez-Lago M."/>
            <person name="Minx P."/>
            <person name="Mollenhauer M.U."/>
            <person name="Montooth K."/>
            <person name="Mount S.M."/>
            <person name="Mu X."/>
            <person name="Myers E."/>
            <person name="Negre B."/>
            <person name="Newfeld S."/>
            <person name="Nielsen R."/>
            <person name="Noor M.A."/>
            <person name="O'Grady P."/>
            <person name="Pachter L."/>
            <person name="Papaceit M."/>
            <person name="Parisi M.J."/>
            <person name="Parisi M."/>
            <person name="Parts L."/>
            <person name="Pedersen J.S."/>
            <person name="Pesole G."/>
            <person name="Phillippy A.M."/>
            <person name="Ponting C.P."/>
            <person name="Pop M."/>
            <person name="Porcelli D."/>
            <person name="Powell J.R."/>
            <person name="Prohaska S."/>
            <person name="Pruitt K."/>
            <person name="Puig M."/>
            <person name="Quesneville H."/>
            <person name="Ram K.R."/>
            <person name="Rand D."/>
            <person name="Rasmussen M.D."/>
            <person name="Reed L.K."/>
            <person name="Reenan R."/>
            <person name="Reily A."/>
            <person name="Remington K.A."/>
            <person name="Rieger T.T."/>
            <person name="Ritchie M.G."/>
            <person name="Robin C."/>
            <person name="Rogers Y.H."/>
            <person name="Rohde C."/>
            <person name="Rozas J."/>
            <person name="Rubenfield M.J."/>
            <person name="Ruiz A."/>
            <person name="Russo S."/>
            <person name="Salzberg S.L."/>
            <person name="Sanchez-Gracia A."/>
            <person name="Saranga D.J."/>
            <person name="Sato H."/>
            <person name="Schaeffer S.W."/>
            <person name="Schatz M.C."/>
            <person name="Schlenke T."/>
            <person name="Schwartz R."/>
            <person name="Segarra C."/>
            <person name="Singh R.S."/>
            <person name="Sirot L."/>
            <person name="Sirota M."/>
            <person name="Sisneros N.B."/>
            <person name="Smith C.D."/>
            <person name="Smith T.F."/>
            <person name="Spieth J."/>
            <person name="Stage D.E."/>
            <person name="Stark A."/>
            <person name="Stephan W."/>
            <person name="Strausberg R.L."/>
            <person name="Strempel S."/>
            <person name="Sturgill D."/>
            <person name="Sutton G."/>
            <person name="Sutton G.G."/>
            <person name="Tao W."/>
            <person name="Teichmann S."/>
            <person name="Tobari Y.N."/>
            <person name="Tomimura Y."/>
            <person name="Tsolas J.M."/>
            <person name="Valente V.L."/>
            <person name="Venter E."/>
            <person name="Venter J.C."/>
            <person name="Vicario S."/>
            <person name="Vieira F.G."/>
            <person name="Vilella A.J."/>
            <person name="Villasante A."/>
            <person name="Walenz B."/>
            <person name="Wang J."/>
            <person name="Wasserman M."/>
            <person name="Watts T."/>
            <person name="Wilson D."/>
            <person name="Wilson R.K."/>
            <person name="Wing R.A."/>
            <person name="Wolfner M.F."/>
            <person name="Wong A."/>
            <person name="Wong G.K."/>
            <person name="Wu C.I."/>
            <person name="Wu G."/>
            <person name="Yamamoto D."/>
            <person name="Yang H.P."/>
            <person name="Yang S.P."/>
            <person name="Yorke J.A."/>
            <person name="Yoshida K."/>
            <person name="Zdobnov E."/>
            <person name="Zhang P."/>
            <person name="Zhang Y."/>
            <person name="Zimin A.V."/>
            <person name="Baldwin J."/>
            <person name="Abdouelleil A."/>
            <person name="Abdulkadir J."/>
            <person name="Abebe A."/>
            <person name="Abera B."/>
            <person name="Abreu J."/>
            <person name="Acer S.C."/>
            <person name="Aftuck L."/>
            <person name="Alexander A."/>
            <person name="An P."/>
            <person name="Anderson E."/>
            <person name="Anderson S."/>
            <person name="Arachi H."/>
            <person name="Azer M."/>
            <person name="Bachantsang P."/>
            <person name="Barry A."/>
            <person name="Bayul T."/>
            <person name="Berlin A."/>
            <person name="Bessette D."/>
            <person name="Bloom T."/>
            <person name="Blye J."/>
            <person name="Boguslavskiy L."/>
            <person name="Bonnet C."/>
            <person name="Boukhgalter B."/>
            <person name="Bourzgui I."/>
            <person name="Brown A."/>
            <person name="Cahill P."/>
            <person name="Channer S."/>
            <person name="Cheshatsang Y."/>
            <person name="Chuda L."/>
            <person name="Citroen M."/>
            <person name="Collymore A."/>
            <person name="Cooke P."/>
            <person name="Costello M."/>
            <person name="D'Aco K."/>
            <person name="Daza R."/>
            <person name="De Haan G."/>
            <person name="DeGray S."/>
            <person name="DeMaso C."/>
            <person name="Dhargay N."/>
            <person name="Dooley K."/>
            <person name="Dooley E."/>
            <person name="Doricent M."/>
            <person name="Dorje P."/>
            <person name="Dorjee K."/>
            <person name="Dupes A."/>
            <person name="Elong R."/>
            <person name="Falk J."/>
            <person name="Farina A."/>
            <person name="Faro S."/>
            <person name="Ferguson D."/>
            <person name="Fisher S."/>
            <person name="Foley C.D."/>
            <person name="Franke A."/>
            <person name="Friedrich D."/>
            <person name="Gadbois L."/>
            <person name="Gearin G."/>
            <person name="Gearin C.R."/>
            <person name="Giannoukos G."/>
            <person name="Goode T."/>
            <person name="Graham J."/>
            <person name="Grandbois E."/>
            <person name="Grewal S."/>
            <person name="Gyaltsen K."/>
            <person name="Hafez N."/>
            <person name="Hagos B."/>
            <person name="Hall J."/>
            <person name="Henson C."/>
            <person name="Hollinger A."/>
            <person name="Honan T."/>
            <person name="Huard M.D."/>
            <person name="Hughes L."/>
            <person name="Hurhula B."/>
            <person name="Husby M.E."/>
            <person name="Kamat A."/>
            <person name="Kanga B."/>
            <person name="Kashin S."/>
            <person name="Khazanovich D."/>
            <person name="Kisner P."/>
            <person name="Lance K."/>
            <person name="Lara M."/>
            <person name="Lee W."/>
            <person name="Lennon N."/>
            <person name="Letendre F."/>
            <person name="LeVine R."/>
            <person name="Lipovsky A."/>
            <person name="Liu X."/>
            <person name="Liu J."/>
            <person name="Liu S."/>
            <person name="Lokyitsang T."/>
            <person name="Lokyitsang Y."/>
            <person name="Lubonja R."/>
            <person name="Lui A."/>
            <person name="MacDonald P."/>
            <person name="Magnisalis V."/>
            <person name="Maru K."/>
            <person name="Matthews C."/>
            <person name="McCusker W."/>
            <person name="McDonough S."/>
            <person name="Mehta T."/>
            <person name="Meldrim J."/>
            <person name="Meneus L."/>
            <person name="Mihai O."/>
            <person name="Mihalev A."/>
            <person name="Mihova T."/>
            <person name="Mittelman R."/>
            <person name="Mlenga V."/>
            <person name="Montmayeur A."/>
            <person name="Mulrain L."/>
            <person name="Navidi A."/>
            <person name="Naylor J."/>
            <person name="Negash T."/>
            <person name="Nguyen T."/>
            <person name="Nguyen N."/>
            <person name="Nicol R."/>
            <person name="Norbu C."/>
            <person name="Norbu N."/>
            <person name="Novod N."/>
            <person name="O'Neill B."/>
            <person name="Osman S."/>
            <person name="Markiewicz E."/>
            <person name="Oyono O.L."/>
            <person name="Patti C."/>
            <person name="Phunkhang P."/>
            <person name="Pierre F."/>
            <person name="Priest M."/>
            <person name="Raghuraman S."/>
            <person name="Rege F."/>
            <person name="Reyes R."/>
            <person name="Rise C."/>
            <person name="Rogov P."/>
            <person name="Ross K."/>
            <person name="Ryan E."/>
            <person name="Settipalli S."/>
            <person name="Shea T."/>
            <person name="Sherpa N."/>
            <person name="Shi L."/>
            <person name="Shih D."/>
            <person name="Sparrow T."/>
            <person name="Spaulding J."/>
            <person name="Stalker J."/>
            <person name="Stange-Thomann N."/>
            <person name="Stavropoulos S."/>
            <person name="Stone C."/>
            <person name="Strader C."/>
            <person name="Tesfaye S."/>
            <person name="Thomson T."/>
            <person name="Thoulutsang Y."/>
            <person name="Thoulutsang D."/>
            <person name="Topham K."/>
            <person name="Topping I."/>
            <person name="Tsamla T."/>
            <person name="Vassiliev H."/>
            <person name="Vo A."/>
            <person name="Wangchuk T."/>
            <person name="Wangdi T."/>
            <person name="Weiand M."/>
            <person name="Wilkinson J."/>
            <person name="Wilson A."/>
            <person name="Yadav S."/>
            <person name="Young G."/>
            <person name="Yu Q."/>
            <person name="Zembek L."/>
            <person name="Zhong D."/>
            <person name="Zimmer A."/>
            <person name="Zwirko Z."/>
            <person name="Jaffe D.B."/>
            <person name="Alvarez P."/>
            <person name="Brockman W."/>
            <person name="Butler J."/>
            <person name="Chin C."/>
            <person name="Gnerre S."/>
            <person name="Grabherr M."/>
            <person name="Kleber M."/>
            <person name="Mauceli E."/>
            <person name="MacCallum I."/>
        </authorList>
    </citation>
    <scope>NUCLEOTIDE SEQUENCE [LARGE SCALE GENOMIC DNA]</scope>
    <source>
        <strain evidence="5">Tai18E2 / Tucson 14021-0261.01</strain>
    </source>
</reference>
<evidence type="ECO:0000256" key="1">
    <source>
        <dbReference type="ARBA" id="ARBA00022690"/>
    </source>
</evidence>
<dbReference type="SUPFAM" id="SSF57362">
    <property type="entry name" value="BPTI-like"/>
    <property type="match status" value="1"/>
</dbReference>
<feature type="domain" description="BPTI/Kunitz inhibitor" evidence="3">
    <location>
        <begin position="47"/>
        <end position="104"/>
    </location>
</feature>
<dbReference type="Pfam" id="PF00014">
    <property type="entry name" value="Kunitz_BPTI"/>
    <property type="match status" value="1"/>
</dbReference>
<name>B4NXZ9_DROYA</name>
<dbReference type="eggNOG" id="KOG4295">
    <property type="taxonomic scope" value="Eukaryota"/>
</dbReference>
<keyword evidence="1" id="KW-0646">Protease inhibitor</keyword>
<dbReference type="PROSITE" id="PS50279">
    <property type="entry name" value="BPTI_KUNITZ_2"/>
    <property type="match status" value="1"/>
</dbReference>
<evidence type="ECO:0000259" key="3">
    <source>
        <dbReference type="PROSITE" id="PS50279"/>
    </source>
</evidence>
<reference evidence="4 5" key="2">
    <citation type="journal article" date="2007" name="PLoS Biol.">
        <title>Principles of genome evolution in the Drosophila melanogaster species group.</title>
        <authorList>
            <person name="Ranz J.M."/>
            <person name="Maurin D."/>
            <person name="Chan Y.S."/>
            <person name="von Grotthuss M."/>
            <person name="Hillier L.W."/>
            <person name="Roote J."/>
            <person name="Ashburner M."/>
            <person name="Bergman C.M."/>
        </authorList>
    </citation>
    <scope>NUCLEOTIDE SEQUENCE [LARGE SCALE GENOMIC DNA]</scope>
    <source>
        <strain evidence="5">Tai18E2 / Tucson 14021-0261.01</strain>
    </source>
</reference>
<gene>
    <name evidence="4" type="primary">Dyak\GE14817</name>
    <name evidence="4" type="synonym">dyak_GLEANR_1545</name>
    <name evidence="4" type="synonym">GE14817</name>
    <name evidence="4" type="ORF">Dyak_GE14817</name>
</gene>
<dbReference type="KEGG" id="dya:Dyak_GE14817"/>
<dbReference type="HOGENOM" id="CLU_164133_0_2_1"/>
<dbReference type="InterPro" id="IPR036880">
    <property type="entry name" value="Kunitz_BPTI_sf"/>
</dbReference>
<keyword evidence="2" id="KW-0722">Serine protease inhibitor</keyword>
<organism evidence="4 5">
    <name type="scientific">Drosophila yakuba</name>
    <name type="common">Fruit fly</name>
    <dbReference type="NCBI Taxonomy" id="7245"/>
    <lineage>
        <taxon>Eukaryota</taxon>
        <taxon>Metazoa</taxon>
        <taxon>Ecdysozoa</taxon>
        <taxon>Arthropoda</taxon>
        <taxon>Hexapoda</taxon>
        <taxon>Insecta</taxon>
        <taxon>Pterygota</taxon>
        <taxon>Neoptera</taxon>
        <taxon>Endopterygota</taxon>
        <taxon>Diptera</taxon>
        <taxon>Brachycera</taxon>
        <taxon>Muscomorpha</taxon>
        <taxon>Ephydroidea</taxon>
        <taxon>Drosophilidae</taxon>
        <taxon>Drosophila</taxon>
        <taxon>Sophophora</taxon>
    </lineage>
</organism>
<dbReference type="GO" id="GO:0004867">
    <property type="term" value="F:serine-type endopeptidase inhibitor activity"/>
    <property type="evidence" value="ECO:0007669"/>
    <property type="project" value="UniProtKB-KW"/>
</dbReference>
<dbReference type="PROSITE" id="PS00280">
    <property type="entry name" value="BPTI_KUNITZ_1"/>
    <property type="match status" value="1"/>
</dbReference>
<dbReference type="InterPro" id="IPR050098">
    <property type="entry name" value="TFPI/VKTCI-like"/>
</dbReference>
<proteinExistence type="predicted"/>
<dbReference type="OMA" id="KPEMCQQ"/>
<accession>B4NXZ9</accession>
<dbReference type="PhylomeDB" id="B4NXZ9"/>
<dbReference type="InterPro" id="IPR002223">
    <property type="entry name" value="Kunitz_BPTI"/>
</dbReference>
<evidence type="ECO:0000256" key="2">
    <source>
        <dbReference type="ARBA" id="ARBA00022900"/>
    </source>
</evidence>
<dbReference type="Gene3D" id="4.10.410.10">
    <property type="entry name" value="Pancreatic trypsin inhibitor Kunitz domain"/>
    <property type="match status" value="1"/>
</dbReference>
<dbReference type="AlphaFoldDB" id="B4NXZ9"/>
<dbReference type="SMART" id="SM00131">
    <property type="entry name" value="KU"/>
    <property type="match status" value="1"/>
</dbReference>
<dbReference type="PANTHER" id="PTHR10083">
    <property type="entry name" value="KUNITZ-TYPE PROTEASE INHIBITOR-RELATED"/>
    <property type="match status" value="1"/>
</dbReference>
<dbReference type="InterPro" id="IPR020901">
    <property type="entry name" value="Prtase_inh_Kunz-CS"/>
</dbReference>
<protein>
    <recommendedName>
        <fullName evidence="3">BPTI/Kunitz inhibitor domain-containing protein</fullName>
    </recommendedName>
</protein>
<keyword evidence="5" id="KW-1185">Reference proteome</keyword>
<evidence type="ECO:0000313" key="4">
    <source>
        <dbReference type="EMBL" id="EDW87570.1"/>
    </source>
</evidence>